<reference evidence="1" key="1">
    <citation type="submission" date="2020-04" db="EMBL/GenBank/DDBJ databases">
        <authorList>
            <person name="Chiriac C."/>
            <person name="Salcher M."/>
            <person name="Ghai R."/>
            <person name="Kavagutti S V."/>
        </authorList>
    </citation>
    <scope>NUCLEOTIDE SEQUENCE</scope>
</reference>
<protein>
    <submittedName>
        <fullName evidence="1">Uncharacterized protein</fullName>
    </submittedName>
</protein>
<gene>
    <name evidence="1" type="ORF">UFOVP344_6</name>
</gene>
<sequence>MIIRIEWLTDENECDTCGWNYAEGAKVFFDDELVLDLIPSAACYGGEHWSTEEVYNLILNKLNHEIHEEGYSY</sequence>
<accession>A0A6J5LVT9</accession>
<evidence type="ECO:0000313" key="1">
    <source>
        <dbReference type="EMBL" id="CAB4138734.1"/>
    </source>
</evidence>
<organism evidence="1">
    <name type="scientific">uncultured Caudovirales phage</name>
    <dbReference type="NCBI Taxonomy" id="2100421"/>
    <lineage>
        <taxon>Viruses</taxon>
        <taxon>Duplodnaviria</taxon>
        <taxon>Heunggongvirae</taxon>
        <taxon>Uroviricota</taxon>
        <taxon>Caudoviricetes</taxon>
        <taxon>Peduoviridae</taxon>
        <taxon>Maltschvirus</taxon>
        <taxon>Maltschvirus maltsch</taxon>
    </lineage>
</organism>
<proteinExistence type="predicted"/>
<name>A0A6J5LVT9_9CAUD</name>
<dbReference type="EMBL" id="LR796349">
    <property type="protein sequence ID" value="CAB4138734.1"/>
    <property type="molecule type" value="Genomic_DNA"/>
</dbReference>